<dbReference type="OMA" id="AMIHHED"/>
<keyword evidence="1" id="KW-0472">Membrane</keyword>
<sequence length="237" mass="26876">MMVLWILGLPATWRAGWAWHDRLVAAWYERSIQTLGHFPTPLNLITKYKGHSVAQLCHTLPGALWAALIPFQLHPVARRRFRRAHRLGGYVFTGSAYLMMVGFAYIDAKGLVYLHSDFPQIHPDHNTTRFPVHVPHEPVFRMVAWWFVVTISLAVWHAVHRRVKEHRRWMLRHVASGIWVAVQRLVVILVSSATPADQKKTFGDGALIGVALACSAAEIAVWCYERPAGGVRGKKVV</sequence>
<reference evidence="3" key="2">
    <citation type="submission" date="2024-10" db="UniProtKB">
        <authorList>
            <consortium name="EnsemblProtists"/>
        </authorList>
    </citation>
    <scope>IDENTIFICATION</scope>
</reference>
<feature type="transmembrane region" description="Helical" evidence="1">
    <location>
        <begin position="205"/>
        <end position="224"/>
    </location>
</feature>
<feature type="signal peptide" evidence="2">
    <location>
        <begin position="1"/>
        <end position="18"/>
    </location>
</feature>
<feature type="transmembrane region" description="Helical" evidence="1">
    <location>
        <begin position="171"/>
        <end position="193"/>
    </location>
</feature>
<reference evidence="4" key="1">
    <citation type="journal article" date="2013" name="Nature">
        <title>Pan genome of the phytoplankton Emiliania underpins its global distribution.</title>
        <authorList>
            <person name="Read B.A."/>
            <person name="Kegel J."/>
            <person name="Klute M.J."/>
            <person name="Kuo A."/>
            <person name="Lefebvre S.C."/>
            <person name="Maumus F."/>
            <person name="Mayer C."/>
            <person name="Miller J."/>
            <person name="Monier A."/>
            <person name="Salamov A."/>
            <person name="Young J."/>
            <person name="Aguilar M."/>
            <person name="Claverie J.M."/>
            <person name="Frickenhaus S."/>
            <person name="Gonzalez K."/>
            <person name="Herman E.K."/>
            <person name="Lin Y.C."/>
            <person name="Napier J."/>
            <person name="Ogata H."/>
            <person name="Sarno A.F."/>
            <person name="Shmutz J."/>
            <person name="Schroeder D."/>
            <person name="de Vargas C."/>
            <person name="Verret F."/>
            <person name="von Dassow P."/>
            <person name="Valentin K."/>
            <person name="Van de Peer Y."/>
            <person name="Wheeler G."/>
            <person name="Dacks J.B."/>
            <person name="Delwiche C.F."/>
            <person name="Dyhrman S.T."/>
            <person name="Glockner G."/>
            <person name="John U."/>
            <person name="Richards T."/>
            <person name="Worden A.Z."/>
            <person name="Zhang X."/>
            <person name="Grigoriev I.V."/>
            <person name="Allen A.E."/>
            <person name="Bidle K."/>
            <person name="Borodovsky M."/>
            <person name="Bowler C."/>
            <person name="Brownlee C."/>
            <person name="Cock J.M."/>
            <person name="Elias M."/>
            <person name="Gladyshev V.N."/>
            <person name="Groth M."/>
            <person name="Guda C."/>
            <person name="Hadaegh A."/>
            <person name="Iglesias-Rodriguez M.D."/>
            <person name="Jenkins J."/>
            <person name="Jones B.M."/>
            <person name="Lawson T."/>
            <person name="Leese F."/>
            <person name="Lindquist E."/>
            <person name="Lobanov A."/>
            <person name="Lomsadze A."/>
            <person name="Malik S.B."/>
            <person name="Marsh M.E."/>
            <person name="Mackinder L."/>
            <person name="Mock T."/>
            <person name="Mueller-Roeber B."/>
            <person name="Pagarete A."/>
            <person name="Parker M."/>
            <person name="Probert I."/>
            <person name="Quesneville H."/>
            <person name="Raines C."/>
            <person name="Rensing S.A."/>
            <person name="Riano-Pachon D.M."/>
            <person name="Richier S."/>
            <person name="Rokitta S."/>
            <person name="Shiraiwa Y."/>
            <person name="Soanes D.M."/>
            <person name="van der Giezen M."/>
            <person name="Wahlund T.M."/>
            <person name="Williams B."/>
            <person name="Wilson W."/>
            <person name="Wolfe G."/>
            <person name="Wurch L.L."/>
        </authorList>
    </citation>
    <scope>NUCLEOTIDE SEQUENCE</scope>
</reference>
<evidence type="ECO:0000313" key="3">
    <source>
        <dbReference type="EnsemblProtists" id="EOD34217"/>
    </source>
</evidence>
<dbReference type="eggNOG" id="ENOG502S7FI">
    <property type="taxonomic scope" value="Eukaryota"/>
</dbReference>
<keyword evidence="1" id="KW-1133">Transmembrane helix</keyword>
<dbReference type="RefSeq" id="XP_005786646.1">
    <property type="nucleotide sequence ID" value="XM_005786589.1"/>
</dbReference>
<evidence type="ECO:0000256" key="1">
    <source>
        <dbReference type="SAM" id="Phobius"/>
    </source>
</evidence>
<proteinExistence type="predicted"/>
<dbReference type="KEGG" id="ehx:EMIHUDRAFT_201882"/>
<feature type="chain" id="PRO_5044218840" evidence="2">
    <location>
        <begin position="19"/>
        <end position="237"/>
    </location>
</feature>
<dbReference type="AlphaFoldDB" id="A0A0D3KEN2"/>
<evidence type="ECO:0000256" key="2">
    <source>
        <dbReference type="SAM" id="SignalP"/>
    </source>
</evidence>
<name>A0A0D3KEN2_EMIH1</name>
<feature type="transmembrane region" description="Helical" evidence="1">
    <location>
        <begin position="139"/>
        <end position="159"/>
    </location>
</feature>
<keyword evidence="2" id="KW-0732">Signal</keyword>
<dbReference type="HOGENOM" id="CLU_1043493_0_0_1"/>
<evidence type="ECO:0000313" key="4">
    <source>
        <dbReference type="Proteomes" id="UP000013827"/>
    </source>
</evidence>
<dbReference type="EnsemblProtists" id="EOD34217">
    <property type="protein sequence ID" value="EOD34217"/>
    <property type="gene ID" value="EMIHUDRAFT_201882"/>
</dbReference>
<accession>A0A0D3KEN2</accession>
<dbReference type="Proteomes" id="UP000013827">
    <property type="component" value="Unassembled WGS sequence"/>
</dbReference>
<keyword evidence="1" id="KW-0812">Transmembrane</keyword>
<protein>
    <submittedName>
        <fullName evidence="3">Uncharacterized protein</fullName>
    </submittedName>
</protein>
<keyword evidence="4" id="KW-1185">Reference proteome</keyword>
<dbReference type="PaxDb" id="2903-EOD34217"/>
<organism evidence="3 4">
    <name type="scientific">Emiliania huxleyi (strain CCMP1516)</name>
    <dbReference type="NCBI Taxonomy" id="280463"/>
    <lineage>
        <taxon>Eukaryota</taxon>
        <taxon>Haptista</taxon>
        <taxon>Haptophyta</taxon>
        <taxon>Prymnesiophyceae</taxon>
        <taxon>Isochrysidales</taxon>
        <taxon>Noelaerhabdaceae</taxon>
        <taxon>Emiliania</taxon>
    </lineage>
</organism>
<dbReference type="GeneID" id="17279488"/>
<feature type="transmembrane region" description="Helical" evidence="1">
    <location>
        <begin position="87"/>
        <end position="106"/>
    </location>
</feature>